<evidence type="ECO:0000313" key="2">
    <source>
        <dbReference type="EMBL" id="EGN57441.1"/>
    </source>
</evidence>
<dbReference type="SUPFAM" id="SSF53067">
    <property type="entry name" value="Actin-like ATPase domain"/>
    <property type="match status" value="2"/>
</dbReference>
<dbReference type="InterPro" id="IPR043129">
    <property type="entry name" value="ATPase_NBD"/>
</dbReference>
<keyword evidence="3" id="KW-1185">Reference proteome</keyword>
<dbReference type="InterPro" id="IPR003695">
    <property type="entry name" value="Ppx_GppA_N"/>
</dbReference>
<dbReference type="EMBL" id="GL945017">
    <property type="protein sequence ID" value="EGN57441.1"/>
    <property type="molecule type" value="Genomic_DNA"/>
</dbReference>
<dbReference type="Gene3D" id="3.30.420.150">
    <property type="entry name" value="Exopolyphosphatase. Domain 2"/>
    <property type="match status" value="1"/>
</dbReference>
<organism evidence="2 3">
    <name type="scientific">Hallella multisaccharivorax DSM 17128</name>
    <dbReference type="NCBI Taxonomy" id="688246"/>
    <lineage>
        <taxon>Bacteria</taxon>
        <taxon>Pseudomonadati</taxon>
        <taxon>Bacteroidota</taxon>
        <taxon>Bacteroidia</taxon>
        <taxon>Bacteroidales</taxon>
        <taxon>Prevotellaceae</taxon>
        <taxon>Hallella</taxon>
    </lineage>
</organism>
<dbReference type="HOGENOM" id="CLU_278452_0_0_10"/>
<dbReference type="AlphaFoldDB" id="F8N7I1"/>
<proteinExistence type="predicted"/>
<evidence type="ECO:0000259" key="1">
    <source>
        <dbReference type="Pfam" id="PF02541"/>
    </source>
</evidence>
<dbReference type="OrthoDB" id="1028138at2"/>
<evidence type="ECO:0000313" key="3">
    <source>
        <dbReference type="Proteomes" id="UP000002772"/>
    </source>
</evidence>
<sequence>MAKIDLNIIDRGTTGTEWIAENTGISSESLSKVVEMKTDNAGALNSLPTPFARFYVTKEAFRRVAEEKRNPRNEAGYAYQMIVSNCLDVIELLFNSKFHKNSWSATESISIKEWDREESMKDLKNKVPTLYNSLNTYFNSDLKEDKLYFVVYNEDGKEYLLACSSPMTLFVTPPDMDANSIKEKGVSHIEFEGEQYQKLHISSKSGREYFRSICLFEKRDEDFKNYVYNNLFGGSNVDSRFKEIQEYIKLFKDDPDIKSGRHIDVEPVMSDVNDEIVINGIQIGFDKAVDINSFFTKDIIKVPYRLSDKDVVLFPNIKADPNRTYDFLMPFRPEIMNYFDGVPDCKCHIKDGDNVVVTLNYNGKEYMKEYESDPISDKYGRIVDLGKAKQNFDLGLFPNILSNESNENNYFKILLAITDKDEEAPQLYIDKAKLSFYHKADGKVNRINEEDADTKYEYGVRQPVVRTRINNSQERQYVEYESKFYEVYNTSFEAIDVEILEHHGLVFPKWRHSRPSKQAFKYAIDLGTSNTFIARCQVGQNNLPELFNLQEPMVSYLHSYSDNPQLSLANRIEDAIFEGGKKAFITEFAPSIIDQKKYKFPIRTALCHVKGDTNRASLFNNHNIAFFYEKELETVKQEILTDIKWEDDENRLRVFVRELLLMIKSDVLQHNGDLDCTEIVWFRPLSFTGNIKDTYETVWESETKQILDIDRDKVQCITESEAPYYYFKKMNIIPNSEAVTVIDIGGGSTDFVYFEDNQPKMANSVHFGCDVLWDNGTAEFTNLRENGIYQKFISTIHFDTPKLQEINDGMESDKDATTRDIINFWLDNANDCGIIREISSAFKPVFIFHLTAILYYMASIYKDKGLKCPRTVVFSGNGSRYIDNFISNKDAVLKKFIDLVFTKVYGEATDVHLKMPEERKESTCYGGLYRTEDEPSVPECIYQGNGDKQYKDVGDIVADYPSIKSVLKNRYEDMIGIYKNILSLMKHDRILDNTSNTEAYVEKAGESIMELLDTNFKKDVQQKYAKEDIYFGSVFFLPIIDKVYQLTKI</sequence>
<name>F8N7I1_9BACT</name>
<protein>
    <recommendedName>
        <fullName evidence="1">Ppx/GppA phosphatase N-terminal domain-containing protein</fullName>
    </recommendedName>
</protein>
<dbReference type="eggNOG" id="COG0248">
    <property type="taxonomic scope" value="Bacteria"/>
</dbReference>
<accession>F8N7I1</accession>
<dbReference type="Proteomes" id="UP000002772">
    <property type="component" value="Unassembled WGS sequence"/>
</dbReference>
<dbReference type="STRING" id="688246.Premu_2047"/>
<dbReference type="Pfam" id="PF02541">
    <property type="entry name" value="Ppx-GppA"/>
    <property type="match status" value="1"/>
</dbReference>
<feature type="domain" description="Ppx/GppA phosphatase N-terminal" evidence="1">
    <location>
        <begin position="719"/>
        <end position="772"/>
    </location>
</feature>
<reference evidence="3" key="1">
    <citation type="journal article" date="2011" name="Stand. Genomic Sci.">
        <title>Non-contiguous finished genome sequence of the opportunistic oral pathogen Prevotella multisaccharivorax type strain (PPPA20).</title>
        <authorList>
            <person name="Pati A."/>
            <person name="Gronow S."/>
            <person name="Lu M."/>
            <person name="Lapidus A."/>
            <person name="Nolan M."/>
            <person name="Lucas S."/>
            <person name="Hammon N."/>
            <person name="Deshpande S."/>
            <person name="Cheng J.F."/>
            <person name="Tapia R."/>
            <person name="Han C."/>
            <person name="Goodwin L."/>
            <person name="Pitluck S."/>
            <person name="Liolios K."/>
            <person name="Pagani I."/>
            <person name="Mavromatis K."/>
            <person name="Mikhailova N."/>
            <person name="Huntemann M."/>
            <person name="Chen A."/>
            <person name="Palaniappan K."/>
            <person name="Land M."/>
            <person name="Hauser L."/>
            <person name="Detter J.C."/>
            <person name="Brambilla E.M."/>
            <person name="Rohde M."/>
            <person name="Goker M."/>
            <person name="Woyke T."/>
            <person name="Bristow J."/>
            <person name="Eisen J.A."/>
            <person name="Markowitz V."/>
            <person name="Hugenholtz P."/>
            <person name="Kyrpides N.C."/>
            <person name="Klenk H.P."/>
            <person name="Ivanova N."/>
        </authorList>
    </citation>
    <scope>NUCLEOTIDE SEQUENCE [LARGE SCALE GENOMIC DNA]</scope>
    <source>
        <strain evidence="3">DSM 17128</strain>
    </source>
</reference>
<dbReference type="RefSeq" id="WP_007575004.1">
    <property type="nucleotide sequence ID" value="NZ_BPTS01000002.1"/>
</dbReference>
<gene>
    <name evidence="2" type="ORF">Premu_2047</name>
</gene>